<evidence type="ECO:0000313" key="2">
    <source>
        <dbReference type="EMBL" id="OSO97001.1"/>
    </source>
</evidence>
<feature type="transmembrane region" description="Helical" evidence="1">
    <location>
        <begin position="243"/>
        <end position="262"/>
    </location>
</feature>
<sequence>MANRPTNSHTSLTLKVVGIVCILSFFIDFLILMLGFNFTDKQAQVGLTTALVDRGVVPMVGLAMILIAHWLDTNEQGKNSGMDFKFPSLILSSIFGLMFLLIFPLHVTTVDQVSKEKVNQIAQDAQQAESQLNTQLAQFQGQLNNDQGRAQLQQAQIQAKAQITEILKDPQKYKQAIANPQLPPEQKELLKKLQANPQDIDKFIAQQTDPNEIAKQKIEQIRQRQREAETQAKDNAWKSGLRIGIGSLLLSIGYIIIGWNGLKTTSSTRRFNNKENQNLG</sequence>
<dbReference type="AlphaFoldDB" id="A0A1X4GIJ3"/>
<dbReference type="EMBL" id="NBYN01000006">
    <property type="protein sequence ID" value="OSO97001.1"/>
    <property type="molecule type" value="Genomic_DNA"/>
</dbReference>
<dbReference type="InterPro" id="IPR047709">
    <property type="entry name" value="HpsJ-like"/>
</dbReference>
<keyword evidence="1" id="KW-0472">Membrane</keyword>
<feature type="transmembrane region" description="Helical" evidence="1">
    <location>
        <begin position="56"/>
        <end position="72"/>
    </location>
</feature>
<accession>A0A1X4GIJ3</accession>
<proteinExistence type="predicted"/>
<reference evidence="3" key="1">
    <citation type="submission" date="2017-04" db="EMBL/GenBank/DDBJ databases">
        <authorList>
            <person name="Abreu V.A."/>
            <person name="Popin R.V."/>
            <person name="Rigonato J."/>
            <person name="Andreote A.P."/>
            <person name="Schaker P.C."/>
            <person name="Hoff-Risseti C."/>
            <person name="Alvarenga D.O."/>
            <person name="Varani A.M."/>
            <person name="Fiore M.F."/>
        </authorList>
    </citation>
    <scope>NUCLEOTIDE SEQUENCE [LARGE SCALE GENOMIC DNA]</scope>
    <source>
        <strain evidence="3">CENA303</strain>
    </source>
</reference>
<feature type="transmembrane region" description="Helical" evidence="1">
    <location>
        <begin position="12"/>
        <end position="36"/>
    </location>
</feature>
<name>A0A1X4GIJ3_9CYAN</name>
<keyword evidence="1" id="KW-1133">Transmembrane helix</keyword>
<comment type="caution">
    <text evidence="2">The sequence shown here is derived from an EMBL/GenBank/DDBJ whole genome shotgun (WGS) entry which is preliminary data.</text>
</comment>
<dbReference type="Proteomes" id="UP000192997">
    <property type="component" value="Unassembled WGS sequence"/>
</dbReference>
<dbReference type="RefSeq" id="WP_009341584.1">
    <property type="nucleotide sequence ID" value="NZ_NBYN01000006.1"/>
</dbReference>
<keyword evidence="1" id="KW-0812">Transmembrane</keyword>
<dbReference type="NCBIfam" id="NF038305">
    <property type="entry name" value="HpsJ_fam"/>
    <property type="match status" value="1"/>
</dbReference>
<evidence type="ECO:0000256" key="1">
    <source>
        <dbReference type="SAM" id="Phobius"/>
    </source>
</evidence>
<gene>
    <name evidence="2" type="ORF">B7O87_01735</name>
</gene>
<organism evidence="2 3">
    <name type="scientific">Cylindrospermopsis raciborskii CENA303</name>
    <dbReference type="NCBI Taxonomy" id="1170769"/>
    <lineage>
        <taxon>Bacteria</taxon>
        <taxon>Bacillati</taxon>
        <taxon>Cyanobacteriota</taxon>
        <taxon>Cyanophyceae</taxon>
        <taxon>Nostocales</taxon>
        <taxon>Aphanizomenonaceae</taxon>
        <taxon>Cylindrospermopsis</taxon>
    </lineage>
</organism>
<protein>
    <submittedName>
        <fullName evidence="2">Uncharacterized protein</fullName>
    </submittedName>
</protein>
<feature type="transmembrane region" description="Helical" evidence="1">
    <location>
        <begin position="84"/>
        <end position="107"/>
    </location>
</feature>
<evidence type="ECO:0000313" key="3">
    <source>
        <dbReference type="Proteomes" id="UP000192997"/>
    </source>
</evidence>